<accession>A0A183JLZ3</accession>
<dbReference type="AlphaFoldDB" id="A0A183JLZ3"/>
<evidence type="ECO:0000313" key="1">
    <source>
        <dbReference type="WBParaSite" id="SCUD_0000372401-mRNA-1"/>
    </source>
</evidence>
<organism evidence="1">
    <name type="scientific">Schistosoma curassoni</name>
    <dbReference type="NCBI Taxonomy" id="6186"/>
    <lineage>
        <taxon>Eukaryota</taxon>
        <taxon>Metazoa</taxon>
        <taxon>Spiralia</taxon>
        <taxon>Lophotrochozoa</taxon>
        <taxon>Platyhelminthes</taxon>
        <taxon>Trematoda</taxon>
        <taxon>Digenea</taxon>
        <taxon>Strigeidida</taxon>
        <taxon>Schistosomatoidea</taxon>
        <taxon>Schistosomatidae</taxon>
        <taxon>Schistosoma</taxon>
    </lineage>
</organism>
<dbReference type="WBParaSite" id="SCUD_0000372401-mRNA-1">
    <property type="protein sequence ID" value="SCUD_0000372401-mRNA-1"/>
    <property type="gene ID" value="SCUD_0000372401"/>
</dbReference>
<name>A0A183JLZ3_9TREM</name>
<reference evidence="1" key="1">
    <citation type="submission" date="2016-06" db="UniProtKB">
        <authorList>
            <consortium name="WormBaseParasite"/>
        </authorList>
    </citation>
    <scope>IDENTIFICATION</scope>
</reference>
<protein>
    <submittedName>
        <fullName evidence="1">Transposase</fullName>
    </submittedName>
</protein>
<proteinExistence type="predicted"/>
<sequence>LKWDSLDQTQLSYNKIIRRKISADNNKYSHGNLNKAVFWINVSCSKVSVSN</sequence>